<name>A0A6P8CVK9_PUNGR</name>
<dbReference type="Proteomes" id="UP000515151">
    <property type="component" value="Chromosome 3"/>
</dbReference>
<reference evidence="2" key="1">
    <citation type="journal article" date="2020" name="Plant Biotechnol. J.">
        <title>The pomegranate (Punica granatum L.) draft genome dissects genetic divergence between soft- and hard-seeded cultivars.</title>
        <authorList>
            <person name="Luo X."/>
            <person name="Li H."/>
            <person name="Wu Z."/>
            <person name="Yao W."/>
            <person name="Zhao P."/>
            <person name="Cao D."/>
            <person name="Yu H."/>
            <person name="Li K."/>
            <person name="Poudel K."/>
            <person name="Zhao D."/>
            <person name="Zhang F."/>
            <person name="Xia X."/>
            <person name="Chen L."/>
            <person name="Wang Q."/>
            <person name="Jing D."/>
            <person name="Cao S."/>
        </authorList>
    </citation>
    <scope>NUCLEOTIDE SEQUENCE [LARGE SCALE GENOMIC DNA]</scope>
    <source>
        <strain evidence="2">cv. Tunisia</strain>
    </source>
</reference>
<dbReference type="AlphaFoldDB" id="A0A6P8CVK9"/>
<evidence type="ECO:0000313" key="3">
    <source>
        <dbReference type="RefSeq" id="XP_031388015.1"/>
    </source>
</evidence>
<keyword evidence="2" id="KW-1185">Reference proteome</keyword>
<evidence type="ECO:0000256" key="1">
    <source>
        <dbReference type="SAM" id="MobiDB-lite"/>
    </source>
</evidence>
<protein>
    <submittedName>
        <fullName evidence="3">Uncharacterized protein LOC116201071</fullName>
    </submittedName>
</protein>
<reference evidence="3" key="2">
    <citation type="submission" date="2025-08" db="UniProtKB">
        <authorList>
            <consortium name="RefSeq"/>
        </authorList>
    </citation>
    <scope>IDENTIFICATION</scope>
    <source>
        <tissue evidence="3">Leaf</tissue>
    </source>
</reference>
<dbReference type="RefSeq" id="XP_031388015.1">
    <property type="nucleotide sequence ID" value="XM_031532155.1"/>
</dbReference>
<sequence length="122" mass="13401">MVIGGSSTTPSLSSLSARSFYPSSISPSLSSLRLSFSDGSLQSLHLSPPPPSQARRSPKLRGKFRSVNSMCLERASRQHQDGLLGSCLVEIDMCFWFEEPWLSTCSSRWIESRDCSVSVANQ</sequence>
<proteinExistence type="predicted"/>
<organism evidence="2 3">
    <name type="scientific">Punica granatum</name>
    <name type="common">Pomegranate</name>
    <dbReference type="NCBI Taxonomy" id="22663"/>
    <lineage>
        <taxon>Eukaryota</taxon>
        <taxon>Viridiplantae</taxon>
        <taxon>Streptophyta</taxon>
        <taxon>Embryophyta</taxon>
        <taxon>Tracheophyta</taxon>
        <taxon>Spermatophyta</taxon>
        <taxon>Magnoliopsida</taxon>
        <taxon>eudicotyledons</taxon>
        <taxon>Gunneridae</taxon>
        <taxon>Pentapetalae</taxon>
        <taxon>rosids</taxon>
        <taxon>malvids</taxon>
        <taxon>Myrtales</taxon>
        <taxon>Lythraceae</taxon>
        <taxon>Punica</taxon>
    </lineage>
</organism>
<dbReference type="GeneID" id="116201071"/>
<evidence type="ECO:0000313" key="2">
    <source>
        <dbReference type="Proteomes" id="UP000515151"/>
    </source>
</evidence>
<accession>A0A6P8CVK9</accession>
<feature type="region of interest" description="Disordered" evidence="1">
    <location>
        <begin position="43"/>
        <end position="62"/>
    </location>
</feature>
<gene>
    <name evidence="3" type="primary">LOC116201071</name>
</gene>